<name>A0ACB9LXK5_BAUVA</name>
<proteinExistence type="predicted"/>
<evidence type="ECO:0000313" key="1">
    <source>
        <dbReference type="EMBL" id="KAI4315977.1"/>
    </source>
</evidence>
<gene>
    <name evidence="1" type="ORF">L6164_023998</name>
</gene>
<dbReference type="EMBL" id="CM039435">
    <property type="protein sequence ID" value="KAI4315977.1"/>
    <property type="molecule type" value="Genomic_DNA"/>
</dbReference>
<dbReference type="Proteomes" id="UP000828941">
    <property type="component" value="Chromosome 10"/>
</dbReference>
<reference evidence="1 2" key="1">
    <citation type="journal article" date="2022" name="DNA Res.">
        <title>Chromosomal-level genome assembly of the orchid tree Bauhinia variegata (Leguminosae; Cercidoideae) supports the allotetraploid origin hypothesis of Bauhinia.</title>
        <authorList>
            <person name="Zhong Y."/>
            <person name="Chen Y."/>
            <person name="Zheng D."/>
            <person name="Pang J."/>
            <person name="Liu Y."/>
            <person name="Luo S."/>
            <person name="Meng S."/>
            <person name="Qian L."/>
            <person name="Wei D."/>
            <person name="Dai S."/>
            <person name="Zhou R."/>
        </authorList>
    </citation>
    <scope>NUCLEOTIDE SEQUENCE [LARGE SCALE GENOMIC DNA]</scope>
    <source>
        <strain evidence="1">BV-YZ2020</strain>
    </source>
</reference>
<evidence type="ECO:0000313" key="2">
    <source>
        <dbReference type="Proteomes" id="UP000828941"/>
    </source>
</evidence>
<protein>
    <submittedName>
        <fullName evidence="1">Uncharacterized protein</fullName>
    </submittedName>
</protein>
<comment type="caution">
    <text evidence="1">The sequence shown here is derived from an EMBL/GenBank/DDBJ whole genome shotgun (WGS) entry which is preliminary data.</text>
</comment>
<accession>A0ACB9LXK5</accession>
<sequence>MAASTDPDELQALLSEQSDELFMAKTLDSDLHFAFELQMQEAIVASLASQRSASTLAPFTSPAWLPEGEIDDSVLGVATELMLDDVQSFTLRLVDQEKCQAEMEKTLEDLDRRIFDQQFAWEIFNMPEDERKTYGDNFHRPYYSDGASSSSSSSLSLRSPSLQTENFKLYFKGLVSEERVRDIRVVVASAGIAICDSRDYLIFEVKKPLEAVESGGLVLSSECAELQALIEGLDMAFSLALQRLSIFFDDSALQLCHRQRVRKQWKIGRASESGVSSPKNVCILCAISCWKE</sequence>
<keyword evidence="2" id="KW-1185">Reference proteome</keyword>
<organism evidence="1 2">
    <name type="scientific">Bauhinia variegata</name>
    <name type="common">Purple orchid tree</name>
    <name type="synonym">Phanera variegata</name>
    <dbReference type="NCBI Taxonomy" id="167791"/>
    <lineage>
        <taxon>Eukaryota</taxon>
        <taxon>Viridiplantae</taxon>
        <taxon>Streptophyta</taxon>
        <taxon>Embryophyta</taxon>
        <taxon>Tracheophyta</taxon>
        <taxon>Spermatophyta</taxon>
        <taxon>Magnoliopsida</taxon>
        <taxon>eudicotyledons</taxon>
        <taxon>Gunneridae</taxon>
        <taxon>Pentapetalae</taxon>
        <taxon>rosids</taxon>
        <taxon>fabids</taxon>
        <taxon>Fabales</taxon>
        <taxon>Fabaceae</taxon>
        <taxon>Cercidoideae</taxon>
        <taxon>Cercideae</taxon>
        <taxon>Bauhiniinae</taxon>
        <taxon>Bauhinia</taxon>
    </lineage>
</organism>